<dbReference type="RefSeq" id="WP_124773057.1">
    <property type="nucleotide sequence ID" value="NZ_QGSZ01000203.1"/>
</dbReference>
<dbReference type="OrthoDB" id="4966777at2"/>
<evidence type="ECO:0000313" key="3">
    <source>
        <dbReference type="Proteomes" id="UP000282312"/>
    </source>
</evidence>
<dbReference type="InterPro" id="IPR001387">
    <property type="entry name" value="Cro/C1-type_HTH"/>
</dbReference>
<dbReference type="AlphaFoldDB" id="A0A3N9X8C0"/>
<reference evidence="2 3" key="1">
    <citation type="submission" date="2018-05" db="EMBL/GenBank/DDBJ databases">
        <title>Micromonospora from Atacama Desert.</title>
        <authorList>
            <person name="Carro L."/>
            <person name="Goodfellow M."/>
            <person name="Klenk H.-P."/>
        </authorList>
    </citation>
    <scope>NUCLEOTIDE SEQUENCE [LARGE SCALE GENOMIC DNA]</scope>
    <source>
        <strain evidence="2 3">LB39</strain>
    </source>
</reference>
<dbReference type="EMBL" id="QGSZ01000203">
    <property type="protein sequence ID" value="RQX02617.1"/>
    <property type="molecule type" value="Genomic_DNA"/>
</dbReference>
<sequence>MTTNPSSADRQGQEALGVRLRELRKEAGLTGRALAALTGQHFTRVSKIEHGVQPPTDHDIRVWCRVCNAEDQAPDLTATLRAVESAYIEFRRQSRAGMKRVLGAHTLGLYEQTSVFRIYEHNAIPGLFQTADYTAAMLSFWIDFLETPNDLDEAVAVRMERQRVLYQRGKRFVVVLEEQALRTWFGDAATQAGQLDRLLAVMSLPTVSVGVIPLMTERPAVASTGFWIFDNLLVALETPTASIEVTRPHEIELYARMFDRLQVSAVYGPEARALIGRTIDQLDQ</sequence>
<feature type="domain" description="HTH cro/C1-type" evidence="1">
    <location>
        <begin position="20"/>
        <end position="76"/>
    </location>
</feature>
<evidence type="ECO:0000259" key="1">
    <source>
        <dbReference type="PROSITE" id="PS50943"/>
    </source>
</evidence>
<comment type="caution">
    <text evidence="2">The sequence shown here is derived from an EMBL/GenBank/DDBJ whole genome shotgun (WGS) entry which is preliminary data.</text>
</comment>
<proteinExistence type="predicted"/>
<dbReference type="Pfam" id="PF13560">
    <property type="entry name" value="HTH_31"/>
    <property type="match status" value="1"/>
</dbReference>
<keyword evidence="3" id="KW-1185">Reference proteome</keyword>
<dbReference type="GO" id="GO:0003677">
    <property type="term" value="F:DNA binding"/>
    <property type="evidence" value="ECO:0007669"/>
    <property type="project" value="InterPro"/>
</dbReference>
<dbReference type="Proteomes" id="UP000282312">
    <property type="component" value="Unassembled WGS sequence"/>
</dbReference>
<dbReference type="InterPro" id="IPR043917">
    <property type="entry name" value="DUF5753"/>
</dbReference>
<dbReference type="InterPro" id="IPR010982">
    <property type="entry name" value="Lambda_DNA-bd_dom_sf"/>
</dbReference>
<dbReference type="SUPFAM" id="SSF47413">
    <property type="entry name" value="lambda repressor-like DNA-binding domains"/>
    <property type="match status" value="1"/>
</dbReference>
<dbReference type="Pfam" id="PF19054">
    <property type="entry name" value="DUF5753"/>
    <property type="match status" value="1"/>
</dbReference>
<protein>
    <submittedName>
        <fullName evidence="2">XRE family transcriptional regulator</fullName>
    </submittedName>
</protein>
<dbReference type="SMART" id="SM00530">
    <property type="entry name" value="HTH_XRE"/>
    <property type="match status" value="1"/>
</dbReference>
<dbReference type="CDD" id="cd00093">
    <property type="entry name" value="HTH_XRE"/>
    <property type="match status" value="1"/>
</dbReference>
<evidence type="ECO:0000313" key="2">
    <source>
        <dbReference type="EMBL" id="RQX02617.1"/>
    </source>
</evidence>
<gene>
    <name evidence="2" type="ORF">DLJ59_14650</name>
</gene>
<organism evidence="2 3">
    <name type="scientific">Micromonospora inaquosa</name>
    <dbReference type="NCBI Taxonomy" id="2203716"/>
    <lineage>
        <taxon>Bacteria</taxon>
        <taxon>Bacillati</taxon>
        <taxon>Actinomycetota</taxon>
        <taxon>Actinomycetes</taxon>
        <taxon>Micromonosporales</taxon>
        <taxon>Micromonosporaceae</taxon>
        <taxon>Micromonospora</taxon>
    </lineage>
</organism>
<dbReference type="PROSITE" id="PS50943">
    <property type="entry name" value="HTH_CROC1"/>
    <property type="match status" value="1"/>
</dbReference>
<accession>A0A3N9X8C0</accession>
<name>A0A3N9X8C0_9ACTN</name>
<dbReference type="Gene3D" id="1.10.260.40">
    <property type="entry name" value="lambda repressor-like DNA-binding domains"/>
    <property type="match status" value="1"/>
</dbReference>